<reference evidence="1" key="1">
    <citation type="submission" date="2020-05" db="EMBL/GenBank/DDBJ databases">
        <authorList>
            <person name="Chiriac C."/>
            <person name="Salcher M."/>
            <person name="Ghai R."/>
            <person name="Kavagutti S V."/>
        </authorList>
    </citation>
    <scope>NUCLEOTIDE SEQUENCE</scope>
</reference>
<dbReference type="EMBL" id="CAEZTL010000090">
    <property type="protein sequence ID" value="CAB4573784.1"/>
    <property type="molecule type" value="Genomic_DNA"/>
</dbReference>
<protein>
    <submittedName>
        <fullName evidence="1">Unannotated protein</fullName>
    </submittedName>
</protein>
<evidence type="ECO:0000313" key="1">
    <source>
        <dbReference type="EMBL" id="CAB4573784.1"/>
    </source>
</evidence>
<name>A0A6J6EF04_9ZZZZ</name>
<organism evidence="1">
    <name type="scientific">freshwater metagenome</name>
    <dbReference type="NCBI Taxonomy" id="449393"/>
    <lineage>
        <taxon>unclassified sequences</taxon>
        <taxon>metagenomes</taxon>
        <taxon>ecological metagenomes</taxon>
    </lineage>
</organism>
<proteinExistence type="predicted"/>
<dbReference type="AlphaFoldDB" id="A0A6J6EF04"/>
<gene>
    <name evidence="1" type="ORF">UFOPK1683_00832</name>
</gene>
<accession>A0A6J6EF04</accession>
<sequence length="89" mass="9921">MPDAVATPSGLADVGRDGRTELVRPTPHRFLAHIDAALRVQIFDIAQAHREAIIEPNRISDHIGREPVSLEAYLSLRPRLTNGERFTLD</sequence>